<evidence type="ECO:0000256" key="2">
    <source>
        <dbReference type="ARBA" id="ARBA00022630"/>
    </source>
</evidence>
<feature type="domain" description="Thioredoxin" evidence="11">
    <location>
        <begin position="10"/>
        <end position="168"/>
    </location>
</feature>
<keyword evidence="5 8" id="KW-0560">Oxidoreductase</keyword>
<evidence type="ECO:0000256" key="5">
    <source>
        <dbReference type="ARBA" id="ARBA00023002"/>
    </source>
</evidence>
<dbReference type="CDD" id="cd02961">
    <property type="entry name" value="PDI_a_family"/>
    <property type="match status" value="1"/>
</dbReference>
<dbReference type="GO" id="GO:0003756">
    <property type="term" value="F:protein disulfide isomerase activity"/>
    <property type="evidence" value="ECO:0007669"/>
    <property type="project" value="TreeGrafter"/>
</dbReference>
<dbReference type="EMBL" id="NBNE01000668">
    <property type="protein sequence ID" value="OWZ17935.1"/>
    <property type="molecule type" value="Genomic_DNA"/>
</dbReference>
<evidence type="ECO:0000256" key="9">
    <source>
        <dbReference type="SAM" id="SignalP"/>
    </source>
</evidence>
<keyword evidence="2 8" id="KW-0285">Flavoprotein</keyword>
<dbReference type="Pfam" id="PF04777">
    <property type="entry name" value="Evr1_Alr"/>
    <property type="match status" value="1"/>
</dbReference>
<dbReference type="AlphaFoldDB" id="A0A225WJY0"/>
<evidence type="ECO:0000256" key="8">
    <source>
        <dbReference type="RuleBase" id="RU371123"/>
    </source>
</evidence>
<dbReference type="EC" id="1.8.3.2" evidence="8"/>
<evidence type="ECO:0000256" key="1">
    <source>
        <dbReference type="ARBA" id="ARBA00001974"/>
    </source>
</evidence>
<dbReference type="Gene3D" id="3.40.30.10">
    <property type="entry name" value="Glutaredoxin"/>
    <property type="match status" value="1"/>
</dbReference>
<keyword evidence="8" id="KW-1133">Transmembrane helix</keyword>
<feature type="transmembrane region" description="Helical" evidence="8">
    <location>
        <begin position="457"/>
        <end position="475"/>
    </location>
</feature>
<dbReference type="PROSITE" id="PS51352">
    <property type="entry name" value="THIOREDOXIN_2"/>
    <property type="match status" value="1"/>
</dbReference>
<keyword evidence="12" id="KW-0413">Isomerase</keyword>
<keyword evidence="8" id="KW-0472">Membrane</keyword>
<protein>
    <recommendedName>
        <fullName evidence="8">Sulfhydryl oxidase</fullName>
        <ecNumber evidence="8">1.8.3.2</ecNumber>
    </recommendedName>
</protein>
<evidence type="ECO:0000256" key="4">
    <source>
        <dbReference type="ARBA" id="ARBA00022827"/>
    </source>
</evidence>
<reference evidence="13" key="1">
    <citation type="submission" date="2017-03" db="EMBL/GenBank/DDBJ databases">
        <title>Phytopthora megakarya and P. palmivora, two closely related causual agents of cacao black pod achieved similar genome size and gene model numbers by different mechanisms.</title>
        <authorList>
            <person name="Ali S."/>
            <person name="Shao J."/>
            <person name="Larry D.J."/>
            <person name="Kronmiller B."/>
            <person name="Shen D."/>
            <person name="Strem M.D."/>
            <person name="Melnick R.L."/>
            <person name="Guiltinan M.J."/>
            <person name="Tyler B.M."/>
            <person name="Meinhardt L.W."/>
            <person name="Bailey B.A."/>
        </authorList>
    </citation>
    <scope>NUCLEOTIDE SEQUENCE [LARGE SCALE GENOMIC DNA]</scope>
    <source>
        <strain evidence="13">zdho120</strain>
    </source>
</reference>
<comment type="catalytic activity">
    <reaction evidence="8">
        <text>2 R'C(R)SH + O2 = R'C(R)S-S(R)CR' + H2O2</text>
        <dbReference type="Rhea" id="RHEA:17357"/>
        <dbReference type="ChEBI" id="CHEBI:15379"/>
        <dbReference type="ChEBI" id="CHEBI:16240"/>
        <dbReference type="ChEBI" id="CHEBI:16520"/>
        <dbReference type="ChEBI" id="CHEBI:17412"/>
        <dbReference type="EC" id="1.8.3.2"/>
    </reaction>
</comment>
<comment type="cofactor">
    <cofactor evidence="1 8">
        <name>FAD</name>
        <dbReference type="ChEBI" id="CHEBI:57692"/>
    </cofactor>
</comment>
<gene>
    <name evidence="12" type="ORF">PHMEG_0008054</name>
</gene>
<keyword evidence="7" id="KW-0325">Glycoprotein</keyword>
<dbReference type="OrthoDB" id="59470at2759"/>
<dbReference type="PANTHER" id="PTHR22897">
    <property type="entry name" value="QUIESCIN Q6-RELATED SULFHYDRYL OXIDASE"/>
    <property type="match status" value="1"/>
</dbReference>
<dbReference type="GO" id="GO:0016971">
    <property type="term" value="F:flavin-dependent sulfhydryl oxidase activity"/>
    <property type="evidence" value="ECO:0007669"/>
    <property type="project" value="InterPro"/>
</dbReference>
<dbReference type="InterPro" id="IPR017905">
    <property type="entry name" value="ERV/ALR_sulphydryl_oxidase"/>
</dbReference>
<comment type="caution">
    <text evidence="12">The sequence shown here is derived from an EMBL/GenBank/DDBJ whole genome shotgun (WGS) entry which is preliminary data.</text>
</comment>
<dbReference type="PROSITE" id="PS00194">
    <property type="entry name" value="THIOREDOXIN_1"/>
    <property type="match status" value="1"/>
</dbReference>
<evidence type="ECO:0000313" key="12">
    <source>
        <dbReference type="EMBL" id="OWZ17935.1"/>
    </source>
</evidence>
<dbReference type="InterPro" id="IPR013766">
    <property type="entry name" value="Thioredoxin_domain"/>
</dbReference>
<evidence type="ECO:0000259" key="11">
    <source>
        <dbReference type="PROSITE" id="PS51352"/>
    </source>
</evidence>
<feature type="chain" id="PRO_5012759288" description="Sulfhydryl oxidase" evidence="9">
    <location>
        <begin position="19"/>
        <end position="494"/>
    </location>
</feature>
<keyword evidence="3 9" id="KW-0732">Signal</keyword>
<dbReference type="InterPro" id="IPR036249">
    <property type="entry name" value="Thioredoxin-like_sf"/>
</dbReference>
<dbReference type="InterPro" id="IPR036774">
    <property type="entry name" value="ERV/ALR_sulphydryl_oxid_sf"/>
</dbReference>
<keyword evidence="8" id="KW-0812">Transmembrane</keyword>
<keyword evidence="13" id="KW-1185">Reference proteome</keyword>
<evidence type="ECO:0000259" key="10">
    <source>
        <dbReference type="PROSITE" id="PS51324"/>
    </source>
</evidence>
<feature type="signal peptide" evidence="9">
    <location>
        <begin position="1"/>
        <end position="18"/>
    </location>
</feature>
<dbReference type="InterPro" id="IPR039798">
    <property type="entry name" value="Sulfhydryl_oxidase"/>
</dbReference>
<dbReference type="FunFam" id="1.20.120.310:FF:000011">
    <property type="entry name" value="Sulfhydryl oxidase"/>
    <property type="match status" value="1"/>
</dbReference>
<dbReference type="GO" id="GO:0005615">
    <property type="term" value="C:extracellular space"/>
    <property type="evidence" value="ECO:0007669"/>
    <property type="project" value="TreeGrafter"/>
</dbReference>
<keyword evidence="4 8" id="KW-0274">FAD</keyword>
<dbReference type="PROSITE" id="PS51324">
    <property type="entry name" value="ERV_ALR"/>
    <property type="match status" value="1"/>
</dbReference>
<evidence type="ECO:0000313" key="13">
    <source>
        <dbReference type="Proteomes" id="UP000198211"/>
    </source>
</evidence>
<evidence type="ECO:0000256" key="7">
    <source>
        <dbReference type="ARBA" id="ARBA00023180"/>
    </source>
</evidence>
<dbReference type="PANTHER" id="PTHR22897:SF8">
    <property type="entry name" value="SULFHYDRYL OXIDASE"/>
    <property type="match status" value="1"/>
</dbReference>
<dbReference type="Proteomes" id="UP000198211">
    <property type="component" value="Unassembled WGS sequence"/>
</dbReference>
<proteinExistence type="predicted"/>
<accession>A0A225WJY0</accession>
<evidence type="ECO:0000256" key="6">
    <source>
        <dbReference type="ARBA" id="ARBA00023157"/>
    </source>
</evidence>
<dbReference type="Gene3D" id="1.20.120.310">
    <property type="entry name" value="ERV/ALR sulfhydryl oxidase domain"/>
    <property type="match status" value="1"/>
</dbReference>
<dbReference type="SUPFAM" id="SSF52833">
    <property type="entry name" value="Thioredoxin-like"/>
    <property type="match status" value="1"/>
</dbReference>
<organism evidence="12 13">
    <name type="scientific">Phytophthora megakarya</name>
    <dbReference type="NCBI Taxonomy" id="4795"/>
    <lineage>
        <taxon>Eukaryota</taxon>
        <taxon>Sar</taxon>
        <taxon>Stramenopiles</taxon>
        <taxon>Oomycota</taxon>
        <taxon>Peronosporomycetes</taxon>
        <taxon>Peronosporales</taxon>
        <taxon>Peronosporaceae</taxon>
        <taxon>Phytophthora</taxon>
    </lineage>
</organism>
<dbReference type="SUPFAM" id="SSF69000">
    <property type="entry name" value="FAD-dependent thiol oxidase"/>
    <property type="match status" value="1"/>
</dbReference>
<keyword evidence="6" id="KW-1015">Disulfide bond</keyword>
<feature type="domain" description="ERV/ALR sulfhydryl oxidase" evidence="10">
    <location>
        <begin position="285"/>
        <end position="403"/>
    </location>
</feature>
<evidence type="ECO:0000256" key="3">
    <source>
        <dbReference type="ARBA" id="ARBA00022729"/>
    </source>
</evidence>
<dbReference type="GO" id="GO:0006457">
    <property type="term" value="P:protein folding"/>
    <property type="evidence" value="ECO:0007669"/>
    <property type="project" value="TreeGrafter"/>
</dbReference>
<dbReference type="GO" id="GO:0000139">
    <property type="term" value="C:Golgi membrane"/>
    <property type="evidence" value="ECO:0007669"/>
    <property type="project" value="TreeGrafter"/>
</dbReference>
<sequence length="494" mass="56232">MWNMLLWTVALLLSTVSGFSLLKHDTSPLFTKSFQVHSLNAQSYAVMLKDSDTVWLVDYYAPWCPHCRHFAPEWERIANFYAKTDKVQVGAVDCTKNSEICNDEKVYGYPGVKIHHVPADGEKAVMMPHGAKNSKVVIGWAERLMEEHGIKSEVNIDELNAQLKNFRTDGKVAEGDDGEMMYNDQSLEMKYKRLHDAGIAAVSTFQNGFFMGENVLEGARYDVAVMWVEALTASFPLKQNRIALGMLLESMKTSNHWNRADWKVLLSKWKEVASDKTFPLNLFSSSEDRNWEFCKTYTCGLWTLFHSITVSDVKPSKKVVVQPWKPSKIMAAIRLYVKNFFGCEECREHFLSSNPESMIRDLAASDSEGPHAVVFWMWKMHNKVNKVTKKEQWPSKTQCPVCYVENGEPISLDPIRLHEDEIVAYVASAYGHDDEDIYAMDVAHNGTLVALWSSTQGFSAIVLIIGFFALLGVAYKTRKYRGYNRVLLTRDHSA</sequence>
<dbReference type="Pfam" id="PF00085">
    <property type="entry name" value="Thioredoxin"/>
    <property type="match status" value="1"/>
</dbReference>
<name>A0A225WJY0_9STRA</name>
<dbReference type="InterPro" id="IPR017937">
    <property type="entry name" value="Thioredoxin_CS"/>
</dbReference>